<evidence type="ECO:0000313" key="1">
    <source>
        <dbReference type="EMBL" id="QIP09435.1"/>
    </source>
</evidence>
<dbReference type="RefSeq" id="WP_166469138.1">
    <property type="nucleotide sequence ID" value="NZ_CP050066.2"/>
</dbReference>
<dbReference type="Proteomes" id="UP000500895">
    <property type="component" value="Chromosome"/>
</dbReference>
<protein>
    <submittedName>
        <fullName evidence="1">Uncharacterized protein</fullName>
    </submittedName>
</protein>
<sequence>MIKSLLSLTIFILLGASVIALPGFAPKVQADEVAALAKGDRLDLRVVDSNCSTQVWPDFATSCLRHAGSGAKLQEARLVTARR</sequence>
<dbReference type="AlphaFoldDB" id="A0A6G9AAW3"/>
<accession>A0A6G9AAW3</accession>
<dbReference type="EMBL" id="CP050066">
    <property type="protein sequence ID" value="QIP09435.1"/>
    <property type="molecule type" value="Genomic_DNA"/>
</dbReference>
<organism evidence="1 2">
    <name type="scientific">Bradyrhizobium symbiodeficiens</name>
    <dbReference type="NCBI Taxonomy" id="1404367"/>
    <lineage>
        <taxon>Bacteria</taxon>
        <taxon>Pseudomonadati</taxon>
        <taxon>Pseudomonadota</taxon>
        <taxon>Alphaproteobacteria</taxon>
        <taxon>Hyphomicrobiales</taxon>
        <taxon>Nitrobacteraceae</taxon>
        <taxon>Bradyrhizobium</taxon>
    </lineage>
</organism>
<evidence type="ECO:0000313" key="2">
    <source>
        <dbReference type="Proteomes" id="UP000500895"/>
    </source>
</evidence>
<reference evidence="1 2" key="1">
    <citation type="journal article" date="2020" name="Int. J. Syst. Evol. Microbiol.">
        <title>Description and complete genome sequences of Bradyrhizobium symbiodeficiens sp. nov., a non-symbiotic bacterium associated with legumes native to Canada.</title>
        <authorList>
            <person name="Bromfield E.S.P."/>
            <person name="Cloutier S."/>
            <person name="Nguyen H.D.T."/>
        </authorList>
    </citation>
    <scope>NUCLEOTIDE SEQUENCE [LARGE SCALE GENOMIC DNA]</scope>
    <source>
        <strain evidence="1 2">101S1MB</strain>
    </source>
</reference>
<proteinExistence type="predicted"/>
<name>A0A6G9AAW3_9BRAD</name>
<gene>
    <name evidence="1" type="ORF">HAV00_25705</name>
</gene>